<evidence type="ECO:0000313" key="4">
    <source>
        <dbReference type="EMBL" id="QKI29391.1"/>
    </source>
</evidence>
<dbReference type="SMART" id="SM01045">
    <property type="entry name" value="BURP"/>
    <property type="match status" value="1"/>
</dbReference>
<feature type="chain" id="PRO_5026852141" evidence="2">
    <location>
        <begin position="27"/>
        <end position="370"/>
    </location>
</feature>
<feature type="compositionally biased region" description="Basic and acidic residues" evidence="1">
    <location>
        <begin position="47"/>
        <end position="86"/>
    </location>
</feature>
<dbReference type="PANTHER" id="PTHR31236">
    <property type="entry name" value="BURP DOMAIN PROTEIN USPL1-LIKE"/>
    <property type="match status" value="1"/>
</dbReference>
<dbReference type="AlphaFoldDB" id="A0A6M8PWA8"/>
<protein>
    <submittedName>
        <fullName evidence="4">BURP domain-containing protein 11</fullName>
    </submittedName>
</protein>
<evidence type="ECO:0000256" key="1">
    <source>
        <dbReference type="SAM" id="MobiDB-lite"/>
    </source>
</evidence>
<evidence type="ECO:0000259" key="3">
    <source>
        <dbReference type="PROSITE" id="PS51277"/>
    </source>
</evidence>
<dbReference type="EMBL" id="MN120493">
    <property type="protein sequence ID" value="QKI29391.1"/>
    <property type="molecule type" value="mRNA"/>
</dbReference>
<dbReference type="Pfam" id="PF03181">
    <property type="entry name" value="BURP"/>
    <property type="match status" value="2"/>
</dbReference>
<gene>
    <name evidence="4" type="primary">BURP11</name>
</gene>
<dbReference type="PROSITE" id="PS51277">
    <property type="entry name" value="BURP"/>
    <property type="match status" value="1"/>
</dbReference>
<dbReference type="InterPro" id="IPR044816">
    <property type="entry name" value="BURP"/>
</dbReference>
<proteinExistence type="evidence at transcript level"/>
<accession>A0A6M8PWA8</accession>
<feature type="region of interest" description="Disordered" evidence="1">
    <location>
        <begin position="39"/>
        <end position="86"/>
    </location>
</feature>
<evidence type="ECO:0000256" key="2">
    <source>
        <dbReference type="SAM" id="SignalP"/>
    </source>
</evidence>
<feature type="signal peptide" evidence="2">
    <location>
        <begin position="1"/>
        <end position="26"/>
    </location>
</feature>
<dbReference type="PANTHER" id="PTHR31236:SF41">
    <property type="entry name" value="BURP DOMAIN PROTEIN USPL1"/>
    <property type="match status" value="1"/>
</dbReference>
<keyword evidence="2" id="KW-0732">Signal</keyword>
<sequence>MGVDVLSWRLILCSLLVLLFAKDSSARKVTHTRWREVSDDDTNGLQHNREPDLQQLSKDDHLLTRHSRGDGDHRNHEHGHLSSHVNHMDPSDKIFFSIKDLQVGKTLPIYFSYRDPSTSPHLISREETNSIPFSLAELPYLLEFFSLSKESPQAKAMEYTLTQCELELMEGETKFCATSLESMLDFAQATFGSETQVKALTTNHLRKPVVPIQNYTIVEEPREILVPKVIGCHTMPYPYVVYYCHSQEGGNRLYEISLGGENGDRVQAIGVCHMDTSQWDPENPSFRVLKIKPGTAPVCHVFPADNIVWVLEVTLEGENGEGGGCCCLPRMHLPGILPFQLLGMKPGTCPVCHFFSPRNLLWVPVSISTM</sequence>
<name>A0A6M8PWA8_9ROSI</name>
<feature type="domain" description="BURP" evidence="3">
    <location>
        <begin position="95"/>
        <end position="312"/>
    </location>
</feature>
<dbReference type="InterPro" id="IPR004873">
    <property type="entry name" value="BURP_dom"/>
</dbReference>
<organism evidence="4">
    <name type="scientific">Populus davidiana x Populus alba var. pyramidalis</name>
    <dbReference type="NCBI Taxonomy" id="1550601"/>
    <lineage>
        <taxon>Eukaryota</taxon>
        <taxon>Viridiplantae</taxon>
        <taxon>Streptophyta</taxon>
        <taxon>Embryophyta</taxon>
        <taxon>Tracheophyta</taxon>
        <taxon>Spermatophyta</taxon>
        <taxon>Magnoliopsida</taxon>
        <taxon>eudicotyledons</taxon>
        <taxon>Gunneridae</taxon>
        <taxon>Pentapetalae</taxon>
        <taxon>rosids</taxon>
        <taxon>fabids</taxon>
        <taxon>Malpighiales</taxon>
        <taxon>Salicaceae</taxon>
        <taxon>Saliceae</taxon>
        <taxon>Populus</taxon>
    </lineage>
</organism>
<reference evidence="4" key="1">
    <citation type="submission" date="2019-07" db="EMBL/GenBank/DDBJ databases">
        <authorList>
            <person name="Zhang R.S."/>
            <person name="Wang Y.F."/>
        </authorList>
    </citation>
    <scope>NUCLEOTIDE SEQUENCE</scope>
</reference>